<name>A0A921JG18_9HYPH</name>
<evidence type="ECO:0000313" key="9">
    <source>
        <dbReference type="EMBL" id="HJE24713.1"/>
    </source>
</evidence>
<proteinExistence type="predicted"/>
<feature type="transmembrane region" description="Helical" evidence="7">
    <location>
        <begin position="125"/>
        <end position="150"/>
    </location>
</feature>
<dbReference type="InterPro" id="IPR011701">
    <property type="entry name" value="MFS"/>
</dbReference>
<evidence type="ECO:0000256" key="5">
    <source>
        <dbReference type="ARBA" id="ARBA00023136"/>
    </source>
</evidence>
<dbReference type="AlphaFoldDB" id="A0A921JG18"/>
<dbReference type="InterPro" id="IPR020846">
    <property type="entry name" value="MFS_dom"/>
</dbReference>
<dbReference type="InterPro" id="IPR036259">
    <property type="entry name" value="MFS_trans_sf"/>
</dbReference>
<evidence type="ECO:0000256" key="2">
    <source>
        <dbReference type="ARBA" id="ARBA00022475"/>
    </source>
</evidence>
<reference evidence="9" key="1">
    <citation type="journal article" date="2021" name="PeerJ">
        <title>Extensive microbial diversity within the chicken gut microbiome revealed by metagenomics and culture.</title>
        <authorList>
            <person name="Gilroy R."/>
            <person name="Ravi A."/>
            <person name="Getino M."/>
            <person name="Pursley I."/>
            <person name="Horton D.L."/>
            <person name="Alikhan N.F."/>
            <person name="Baker D."/>
            <person name="Gharbi K."/>
            <person name="Hall N."/>
            <person name="Watson M."/>
            <person name="Adriaenssens E.M."/>
            <person name="Foster-Nyarko E."/>
            <person name="Jarju S."/>
            <person name="Secka A."/>
            <person name="Antonio M."/>
            <person name="Oren A."/>
            <person name="Chaudhuri R.R."/>
            <person name="La Ragione R."/>
            <person name="Hildebrand F."/>
            <person name="Pallen M.J."/>
        </authorList>
    </citation>
    <scope>NUCLEOTIDE SEQUENCE</scope>
    <source>
        <strain evidence="9">316</strain>
    </source>
</reference>
<feature type="transmembrane region" description="Helical" evidence="7">
    <location>
        <begin position="386"/>
        <end position="406"/>
    </location>
</feature>
<feature type="transmembrane region" description="Helical" evidence="7">
    <location>
        <begin position="359"/>
        <end position="380"/>
    </location>
</feature>
<feature type="transmembrane region" description="Helical" evidence="7">
    <location>
        <begin position="72"/>
        <end position="93"/>
    </location>
</feature>
<gene>
    <name evidence="9" type="ORF">K8W01_13725</name>
</gene>
<evidence type="ECO:0000313" key="10">
    <source>
        <dbReference type="Proteomes" id="UP000742631"/>
    </source>
</evidence>
<feature type="transmembrane region" description="Helical" evidence="7">
    <location>
        <begin position="320"/>
        <end position="338"/>
    </location>
</feature>
<evidence type="ECO:0000256" key="1">
    <source>
        <dbReference type="ARBA" id="ARBA00004651"/>
    </source>
</evidence>
<keyword evidence="2" id="KW-1003">Cell membrane</keyword>
<evidence type="ECO:0000256" key="7">
    <source>
        <dbReference type="SAM" id="Phobius"/>
    </source>
</evidence>
<dbReference type="CDD" id="cd17324">
    <property type="entry name" value="MFS_NepI_like"/>
    <property type="match status" value="1"/>
</dbReference>
<dbReference type="Gene3D" id="1.20.1250.20">
    <property type="entry name" value="MFS general substrate transporter like domains"/>
    <property type="match status" value="2"/>
</dbReference>
<dbReference type="PANTHER" id="PTHR43124:SF3">
    <property type="entry name" value="CHLORAMPHENICOL EFFLUX PUMP RV0191"/>
    <property type="match status" value="1"/>
</dbReference>
<evidence type="ECO:0000256" key="3">
    <source>
        <dbReference type="ARBA" id="ARBA00022692"/>
    </source>
</evidence>
<feature type="transmembrane region" description="Helical" evidence="7">
    <location>
        <begin position="231"/>
        <end position="253"/>
    </location>
</feature>
<feature type="transmembrane region" description="Helical" evidence="7">
    <location>
        <begin position="162"/>
        <end position="180"/>
    </location>
</feature>
<feature type="region of interest" description="Disordered" evidence="6">
    <location>
        <begin position="1"/>
        <end position="25"/>
    </location>
</feature>
<dbReference type="EMBL" id="DYYG01000037">
    <property type="protein sequence ID" value="HJE24713.1"/>
    <property type="molecule type" value="Genomic_DNA"/>
</dbReference>
<dbReference type="GO" id="GO:0022857">
    <property type="term" value="F:transmembrane transporter activity"/>
    <property type="evidence" value="ECO:0007669"/>
    <property type="project" value="InterPro"/>
</dbReference>
<keyword evidence="4 7" id="KW-1133">Transmembrane helix</keyword>
<feature type="transmembrane region" description="Helical" evidence="7">
    <location>
        <begin position="33"/>
        <end position="60"/>
    </location>
</feature>
<sequence>MTLVDLPETTPLDAEAAPAAPATAAQEGSQPTLVLAALAMGGFAIGTTEFAAMSLLPAFAPDLGIDAPTAGHVISAYALGVVVGAPVIAVLAAKIARRTLLVGLMVLFALGNGLSALAPSYGGMLVFRFLAGLPHGAYFGVAALVAASLVPRERRSQAVSRVILGLTIATVVGVPLANGIGQLAGWRWSFGLVALLALLTAFLVRVHAPLGAPAEGASPLRELGALRRGQVWLTLATGAIGFGGLFSVYTYLASTLLDVTHAGPAAIPAVLAVFGLGMTLGNLVCAWAADRAQMPAAGATLVWSAAALALYPAASASLWTLTPVVFLIGCGCGLATILQTRLMDVAEDAQTLAAALNHSAFNVANALGPWLAGLALTAGFGLPATGWVGVALALGGLAIWALSLLAEGRAGPAGHGRTAAARNA</sequence>
<dbReference type="PROSITE" id="PS50850">
    <property type="entry name" value="MFS"/>
    <property type="match status" value="1"/>
</dbReference>
<organism evidence="9 10">
    <name type="scientific">Methylorubrum populi</name>
    <dbReference type="NCBI Taxonomy" id="223967"/>
    <lineage>
        <taxon>Bacteria</taxon>
        <taxon>Pseudomonadati</taxon>
        <taxon>Pseudomonadota</taxon>
        <taxon>Alphaproteobacteria</taxon>
        <taxon>Hyphomicrobiales</taxon>
        <taxon>Methylobacteriaceae</taxon>
        <taxon>Methylorubrum</taxon>
    </lineage>
</organism>
<evidence type="ECO:0000256" key="4">
    <source>
        <dbReference type="ARBA" id="ARBA00022989"/>
    </source>
</evidence>
<accession>A0A921JG18</accession>
<feature type="transmembrane region" description="Helical" evidence="7">
    <location>
        <begin position="100"/>
        <end position="119"/>
    </location>
</feature>
<dbReference type="Proteomes" id="UP000742631">
    <property type="component" value="Unassembled WGS sequence"/>
</dbReference>
<keyword evidence="3 7" id="KW-0812">Transmembrane</keyword>
<comment type="subcellular location">
    <subcellularLocation>
        <location evidence="1">Cell membrane</location>
        <topology evidence="1">Multi-pass membrane protein</topology>
    </subcellularLocation>
</comment>
<evidence type="ECO:0000256" key="6">
    <source>
        <dbReference type="SAM" id="MobiDB-lite"/>
    </source>
</evidence>
<feature type="transmembrane region" description="Helical" evidence="7">
    <location>
        <begin position="296"/>
        <end position="314"/>
    </location>
</feature>
<feature type="transmembrane region" description="Helical" evidence="7">
    <location>
        <begin position="265"/>
        <end position="289"/>
    </location>
</feature>
<dbReference type="InterPro" id="IPR050189">
    <property type="entry name" value="MFS_Efflux_Transporters"/>
</dbReference>
<feature type="transmembrane region" description="Helical" evidence="7">
    <location>
        <begin position="186"/>
        <end position="204"/>
    </location>
</feature>
<feature type="domain" description="Major facilitator superfamily (MFS) profile" evidence="8">
    <location>
        <begin position="34"/>
        <end position="407"/>
    </location>
</feature>
<dbReference type="GO" id="GO:0005886">
    <property type="term" value="C:plasma membrane"/>
    <property type="evidence" value="ECO:0007669"/>
    <property type="project" value="UniProtKB-SubCell"/>
</dbReference>
<reference evidence="9" key="2">
    <citation type="submission" date="2021-09" db="EMBL/GenBank/DDBJ databases">
        <authorList>
            <person name="Gilroy R."/>
        </authorList>
    </citation>
    <scope>NUCLEOTIDE SEQUENCE</scope>
    <source>
        <strain evidence="9">316</strain>
    </source>
</reference>
<dbReference type="Pfam" id="PF07690">
    <property type="entry name" value="MFS_1"/>
    <property type="match status" value="1"/>
</dbReference>
<dbReference type="PANTHER" id="PTHR43124">
    <property type="entry name" value="PURINE EFFLUX PUMP PBUE"/>
    <property type="match status" value="1"/>
</dbReference>
<keyword evidence="5 7" id="KW-0472">Membrane</keyword>
<dbReference type="SUPFAM" id="SSF103473">
    <property type="entry name" value="MFS general substrate transporter"/>
    <property type="match status" value="1"/>
</dbReference>
<comment type="caution">
    <text evidence="9">The sequence shown here is derived from an EMBL/GenBank/DDBJ whole genome shotgun (WGS) entry which is preliminary data.</text>
</comment>
<protein>
    <submittedName>
        <fullName evidence="9">MFS transporter</fullName>
    </submittedName>
</protein>
<evidence type="ECO:0000259" key="8">
    <source>
        <dbReference type="PROSITE" id="PS50850"/>
    </source>
</evidence>
<feature type="compositionally biased region" description="Low complexity" evidence="6">
    <location>
        <begin position="7"/>
        <end position="25"/>
    </location>
</feature>